<keyword evidence="4" id="KW-1185">Reference proteome</keyword>
<feature type="region of interest" description="Disordered" evidence="1">
    <location>
        <begin position="298"/>
        <end position="402"/>
    </location>
</feature>
<reference evidence="3 4" key="1">
    <citation type="submission" date="2019-07" db="EMBL/GenBank/DDBJ databases">
        <title>Annotation for the trematode Paragonimus westermani.</title>
        <authorList>
            <person name="Choi Y.-J."/>
        </authorList>
    </citation>
    <scope>NUCLEOTIDE SEQUENCE [LARGE SCALE GENOMIC DNA]</scope>
    <source>
        <strain evidence="3">180907_Pwestermani</strain>
    </source>
</reference>
<dbReference type="Proteomes" id="UP000699462">
    <property type="component" value="Unassembled WGS sequence"/>
</dbReference>
<name>A0A8T0DWM2_9TREM</name>
<accession>A0A8T0DWM2</accession>
<feature type="compositionally biased region" description="Low complexity" evidence="1">
    <location>
        <begin position="107"/>
        <end position="129"/>
    </location>
</feature>
<evidence type="ECO:0000256" key="1">
    <source>
        <dbReference type="SAM" id="MobiDB-lite"/>
    </source>
</evidence>
<feature type="non-terminal residue" evidence="3">
    <location>
        <position position="1"/>
    </location>
</feature>
<feature type="compositionally biased region" description="Polar residues" evidence="1">
    <location>
        <begin position="358"/>
        <end position="372"/>
    </location>
</feature>
<comment type="caution">
    <text evidence="3">The sequence shown here is derived from an EMBL/GenBank/DDBJ whole genome shotgun (WGS) entry which is preliminary data.</text>
</comment>
<dbReference type="EMBL" id="JTDF01000088">
    <property type="protein sequence ID" value="KAF8572299.1"/>
    <property type="molecule type" value="Genomic_DNA"/>
</dbReference>
<feature type="compositionally biased region" description="Polar residues" evidence="1">
    <location>
        <begin position="71"/>
        <end position="89"/>
    </location>
</feature>
<gene>
    <name evidence="3" type="ORF">P879_00454</name>
</gene>
<keyword evidence="2" id="KW-1133">Transmembrane helix</keyword>
<evidence type="ECO:0000313" key="4">
    <source>
        <dbReference type="Proteomes" id="UP000699462"/>
    </source>
</evidence>
<feature type="region of interest" description="Disordered" evidence="1">
    <location>
        <begin position="56"/>
        <end position="129"/>
    </location>
</feature>
<organism evidence="3 4">
    <name type="scientific">Paragonimus westermani</name>
    <dbReference type="NCBI Taxonomy" id="34504"/>
    <lineage>
        <taxon>Eukaryota</taxon>
        <taxon>Metazoa</taxon>
        <taxon>Spiralia</taxon>
        <taxon>Lophotrochozoa</taxon>
        <taxon>Platyhelminthes</taxon>
        <taxon>Trematoda</taxon>
        <taxon>Digenea</taxon>
        <taxon>Plagiorchiida</taxon>
        <taxon>Troglotremata</taxon>
        <taxon>Troglotrematidae</taxon>
        <taxon>Paragonimus</taxon>
    </lineage>
</organism>
<protein>
    <submittedName>
        <fullName evidence="3">Uncharacterized protein</fullName>
    </submittedName>
</protein>
<feature type="transmembrane region" description="Helical" evidence="2">
    <location>
        <begin position="7"/>
        <end position="28"/>
    </location>
</feature>
<feature type="compositionally biased region" description="Basic and acidic residues" evidence="1">
    <location>
        <begin position="391"/>
        <end position="402"/>
    </location>
</feature>
<keyword evidence="2" id="KW-0812">Transmembrane</keyword>
<proteinExistence type="predicted"/>
<evidence type="ECO:0000256" key="2">
    <source>
        <dbReference type="SAM" id="Phobius"/>
    </source>
</evidence>
<feature type="region of interest" description="Disordered" evidence="1">
    <location>
        <begin position="161"/>
        <end position="198"/>
    </location>
</feature>
<evidence type="ECO:0000313" key="3">
    <source>
        <dbReference type="EMBL" id="KAF8572299.1"/>
    </source>
</evidence>
<keyword evidence="2" id="KW-0472">Membrane</keyword>
<sequence>TLSDIDLFVIPVSIVCLLFFLNLFSHVYRFPVPDGSTWQRGQATVVRKTSSPTAFVNRGPVNFNGHRLPTTGASGTSPDSLTGSNNNAVGSIVPLASKASPQSDPVSTMQPSRLSSSSSSSFNTSNQSRTCFVSRTRVRPTHLVAGVVTTADTESTCIATSQSARVDVEDRSVTPQPPNIDTDTPSELPDQLLPASPATVTSTDYTACDDLRSPACDLFLTEMSENRTQLNSPVLSPRGTVALIPDPKISSCPTVSSSLDYPTGVEESSTTSPCVVNVSLEMENPVVSPISVNVTLTPLASQKSNDRADTPPTGERYWTPDPPASPSSGNTMPAPAVDVSQTGNETPADRTVPIPSGNIDSKNLLPTLSATSPHHMPPVFTSCESMPLAEPRPRLESLNDVD</sequence>
<dbReference type="OrthoDB" id="6255108at2759"/>
<dbReference type="AlphaFoldDB" id="A0A8T0DWM2"/>